<evidence type="ECO:0000313" key="2">
    <source>
        <dbReference type="Proteomes" id="UP000325811"/>
    </source>
</evidence>
<gene>
    <name evidence="1" type="ORF">PDMSB3_1310</name>
</gene>
<accession>A0A5Q4Z1U6</accession>
<dbReference type="Proteomes" id="UP000325811">
    <property type="component" value="Chromosome I"/>
</dbReference>
<evidence type="ECO:0000313" key="1">
    <source>
        <dbReference type="EMBL" id="VVD27772.1"/>
    </source>
</evidence>
<keyword evidence="2" id="KW-1185">Reference proteome</keyword>
<protein>
    <submittedName>
        <fullName evidence="1">Uncharacterized protein</fullName>
    </submittedName>
</protein>
<dbReference type="AlphaFoldDB" id="A0A5Q4Z1U6"/>
<sequence>MCGSRRKRPIRCMIRIAAACSERIQARKPCIYEAAFPGGFFLFIAHDSEFYFVHSGFIFW</sequence>
<organism evidence="1 2">
    <name type="scientific">Paraburkholderia dioscoreae</name>
    <dbReference type="NCBI Taxonomy" id="2604047"/>
    <lineage>
        <taxon>Bacteria</taxon>
        <taxon>Pseudomonadati</taxon>
        <taxon>Pseudomonadota</taxon>
        <taxon>Betaproteobacteria</taxon>
        <taxon>Burkholderiales</taxon>
        <taxon>Burkholderiaceae</taxon>
        <taxon>Paraburkholderia</taxon>
    </lineage>
</organism>
<reference evidence="1 2" key="1">
    <citation type="submission" date="2019-08" db="EMBL/GenBank/DDBJ databases">
        <authorList>
            <person name="Herpell B J."/>
        </authorList>
    </citation>
    <scope>NUCLEOTIDE SEQUENCE [LARGE SCALE GENOMIC DNA]</scope>
    <source>
        <strain evidence="2">Msb3</strain>
    </source>
</reference>
<dbReference type="KEGG" id="pdio:PDMSB3_1310"/>
<name>A0A5Q4Z1U6_9BURK</name>
<dbReference type="EMBL" id="LR699553">
    <property type="protein sequence ID" value="VVD27772.1"/>
    <property type="molecule type" value="Genomic_DNA"/>
</dbReference>
<proteinExistence type="predicted"/>